<sequence>MEPIKWNGTSLLLLDQLQLPEKMEWVDCKTVEDVAEAIETMKVRGAPAIGAAAAFGIAIGAQQGANLNKGDFLQYIKGVGERLARTRPTAVNLFWAIRRMNHLIDQNADLEVPELVELITREAQTIAKEDVAMNQAIGQHGLRYIPHNARILTHCNTGSLATAGYGTALGVIRAAQEAGKNISVYADETRPYLQGARLTAFELHQDNIPVTVITDSMAGHLMKEKQVDLVIVGADRITANGDTANKIGTYSLAVLAKHHGIPFYVAAPTSTLDFSLETGERIEIEQRSPEEVAVIGGKRMVPAGVPALHPAFDVTPHEFITAIITEKGVVESPNRERMAILK</sequence>
<dbReference type="Gene3D" id="3.40.50.10470">
    <property type="entry name" value="Translation initiation factor eif-2b, domain 2"/>
    <property type="match status" value="1"/>
</dbReference>
<dbReference type="PANTHER" id="PTHR43475">
    <property type="entry name" value="METHYLTHIORIBOSE-1-PHOSPHATE ISOMERASE"/>
    <property type="match status" value="1"/>
</dbReference>
<keyword evidence="4" id="KW-1185">Reference proteome</keyword>
<evidence type="ECO:0000313" key="4">
    <source>
        <dbReference type="Proteomes" id="UP001596002"/>
    </source>
</evidence>
<dbReference type="InterPro" id="IPR011559">
    <property type="entry name" value="Initiation_fac_2B_a/b/d"/>
</dbReference>
<comment type="pathway">
    <text evidence="2">Amino-acid biosynthesis; L-methionine biosynthesis via salvage pathway; L-methionine from S-methyl-5-thio-alpha-D-ribose 1-phosphate: step 1/6.</text>
</comment>
<dbReference type="InterPro" id="IPR027363">
    <property type="entry name" value="M1Pi_N"/>
</dbReference>
<feature type="binding site" evidence="2">
    <location>
        <position position="87"/>
    </location>
    <ligand>
        <name>substrate</name>
    </ligand>
</feature>
<dbReference type="InterPro" id="IPR000649">
    <property type="entry name" value="IF-2B-related"/>
</dbReference>
<feature type="active site" description="Proton donor" evidence="2">
    <location>
        <position position="235"/>
    </location>
</feature>
<comment type="similarity">
    <text evidence="2">Belongs to the EIF-2B alpha/beta/delta subunits family. MtnA subfamily.</text>
</comment>
<evidence type="ECO:0000256" key="2">
    <source>
        <dbReference type="HAMAP-Rule" id="MF_01678"/>
    </source>
</evidence>
<feature type="binding site" evidence="2">
    <location>
        <begin position="44"/>
        <end position="46"/>
    </location>
    <ligand>
        <name>substrate</name>
    </ligand>
</feature>
<dbReference type="EMBL" id="JBHSHC010000112">
    <property type="protein sequence ID" value="MFC4768980.1"/>
    <property type="molecule type" value="Genomic_DNA"/>
</dbReference>
<proteinExistence type="inferred from homology"/>
<dbReference type="InterPro" id="IPR042529">
    <property type="entry name" value="IF_2B-like_C"/>
</dbReference>
<evidence type="ECO:0000256" key="1">
    <source>
        <dbReference type="ARBA" id="ARBA00023235"/>
    </source>
</evidence>
<organism evidence="3 4">
    <name type="scientific">Effusibacillus consociatus</name>
    <dbReference type="NCBI Taxonomy" id="1117041"/>
    <lineage>
        <taxon>Bacteria</taxon>
        <taxon>Bacillati</taxon>
        <taxon>Bacillota</taxon>
        <taxon>Bacilli</taxon>
        <taxon>Bacillales</taxon>
        <taxon>Alicyclobacillaceae</taxon>
        <taxon>Effusibacillus</taxon>
    </lineage>
</organism>
<gene>
    <name evidence="2 3" type="primary">mtnA</name>
    <name evidence="3" type="ORF">ACFO8Q_16710</name>
</gene>
<dbReference type="SUPFAM" id="SSF100950">
    <property type="entry name" value="NagB/RpiA/CoA transferase-like"/>
    <property type="match status" value="1"/>
</dbReference>
<comment type="function">
    <text evidence="2">Catalyzes the interconversion of methylthioribose-1-phosphate (MTR-1-P) into methylthioribulose-1-phosphate (MTRu-1-P).</text>
</comment>
<comment type="catalytic activity">
    <reaction evidence="2">
        <text>5-(methylsulfanyl)-alpha-D-ribose 1-phosphate = 5-(methylsulfanyl)-D-ribulose 1-phosphate</text>
        <dbReference type="Rhea" id="RHEA:19989"/>
        <dbReference type="ChEBI" id="CHEBI:58533"/>
        <dbReference type="ChEBI" id="CHEBI:58548"/>
        <dbReference type="EC" id="5.3.1.23"/>
    </reaction>
</comment>
<dbReference type="Proteomes" id="UP001596002">
    <property type="component" value="Unassembled WGS sequence"/>
</dbReference>
<accession>A0ABV9Q8L6</accession>
<dbReference type="Pfam" id="PF01008">
    <property type="entry name" value="IF-2B"/>
    <property type="match status" value="1"/>
</dbReference>
<feature type="site" description="Transition state stabilizer" evidence="2">
    <location>
        <position position="155"/>
    </location>
</feature>
<dbReference type="NCBIfam" id="TIGR00524">
    <property type="entry name" value="eIF-2B_rel"/>
    <property type="match status" value="1"/>
</dbReference>
<dbReference type="InterPro" id="IPR005251">
    <property type="entry name" value="IF-M1Pi"/>
</dbReference>
<dbReference type="NCBIfam" id="NF004326">
    <property type="entry name" value="PRK05720.1"/>
    <property type="match status" value="1"/>
</dbReference>
<keyword evidence="2" id="KW-0028">Amino-acid biosynthesis</keyword>
<evidence type="ECO:0000313" key="3">
    <source>
        <dbReference type="EMBL" id="MFC4768980.1"/>
    </source>
</evidence>
<dbReference type="EC" id="5.3.1.23" evidence="2"/>
<keyword evidence="1 2" id="KW-0413">Isomerase</keyword>
<dbReference type="HAMAP" id="MF_01678">
    <property type="entry name" value="Salvage_MtnA"/>
    <property type="match status" value="1"/>
</dbReference>
<dbReference type="PANTHER" id="PTHR43475:SF1">
    <property type="entry name" value="METHYLTHIORIBOSE-1-PHOSPHATE ISOMERASE"/>
    <property type="match status" value="1"/>
</dbReference>
<keyword evidence="2" id="KW-0486">Methionine biosynthesis</keyword>
<dbReference type="InterPro" id="IPR037171">
    <property type="entry name" value="NagB/RpiA_transferase-like"/>
</dbReference>
<reference evidence="4" key="1">
    <citation type="journal article" date="2019" name="Int. J. Syst. Evol. Microbiol.">
        <title>The Global Catalogue of Microorganisms (GCM) 10K type strain sequencing project: providing services to taxonomists for standard genome sequencing and annotation.</title>
        <authorList>
            <consortium name="The Broad Institute Genomics Platform"/>
            <consortium name="The Broad Institute Genome Sequencing Center for Infectious Disease"/>
            <person name="Wu L."/>
            <person name="Ma J."/>
        </authorList>
    </citation>
    <scope>NUCLEOTIDE SEQUENCE [LARGE SCALE GENOMIC DNA]</scope>
    <source>
        <strain evidence="4">WYCCWR 12678</strain>
    </source>
</reference>
<comment type="caution">
    <text evidence="3">The sequence shown here is derived from an EMBL/GenBank/DDBJ whole genome shotgun (WGS) entry which is preliminary data.</text>
</comment>
<feature type="binding site" evidence="2">
    <location>
        <position position="194"/>
    </location>
    <ligand>
        <name>substrate</name>
    </ligand>
</feature>
<protein>
    <recommendedName>
        <fullName evidence="2">Methylthioribose-1-phosphate isomerase</fullName>
        <shortName evidence="2">M1Pi</shortName>
        <shortName evidence="2">MTR-1-P isomerase</shortName>
        <ecNumber evidence="2">5.3.1.23</ecNumber>
    </recommendedName>
    <alternativeName>
        <fullName evidence="2">S-methyl-5-thioribose-1-phosphate isomerase</fullName>
    </alternativeName>
</protein>
<dbReference type="GO" id="GO:0046523">
    <property type="term" value="F:S-methyl-5-thioribose-1-phosphate isomerase activity"/>
    <property type="evidence" value="ECO:0007669"/>
    <property type="project" value="UniProtKB-EC"/>
</dbReference>
<dbReference type="NCBIfam" id="TIGR00512">
    <property type="entry name" value="salvage_mtnA"/>
    <property type="match status" value="1"/>
</dbReference>
<name>A0ABV9Q8L6_9BACL</name>
<feature type="binding site" evidence="2">
    <location>
        <begin position="245"/>
        <end position="246"/>
    </location>
    <ligand>
        <name>substrate</name>
    </ligand>
</feature>
<dbReference type="Gene3D" id="1.20.120.420">
    <property type="entry name" value="translation initiation factor eif-2b, domain 1"/>
    <property type="match status" value="1"/>
</dbReference>
<dbReference type="RefSeq" id="WP_380026951.1">
    <property type="nucleotide sequence ID" value="NZ_JBHSHC010000112.1"/>
</dbReference>